<protein>
    <submittedName>
        <fullName evidence="2">Uncharacterized protein</fullName>
    </submittedName>
</protein>
<feature type="compositionally biased region" description="Low complexity" evidence="1">
    <location>
        <begin position="153"/>
        <end position="176"/>
    </location>
</feature>
<dbReference type="OrthoDB" id="5552418at2759"/>
<dbReference type="EMBL" id="CH476603">
    <property type="protein sequence ID" value="EAU32378.1"/>
    <property type="molecule type" value="Genomic_DNA"/>
</dbReference>
<reference evidence="3" key="1">
    <citation type="submission" date="2005-09" db="EMBL/GenBank/DDBJ databases">
        <title>Annotation of the Aspergillus terreus NIH2624 genome.</title>
        <authorList>
            <person name="Birren B.W."/>
            <person name="Lander E.S."/>
            <person name="Galagan J.E."/>
            <person name="Nusbaum C."/>
            <person name="Devon K."/>
            <person name="Henn M."/>
            <person name="Ma L.-J."/>
            <person name="Jaffe D.B."/>
            <person name="Butler J."/>
            <person name="Alvarez P."/>
            <person name="Gnerre S."/>
            <person name="Grabherr M."/>
            <person name="Kleber M."/>
            <person name="Mauceli E.W."/>
            <person name="Brockman W."/>
            <person name="Rounsley S."/>
            <person name="Young S.K."/>
            <person name="LaButti K."/>
            <person name="Pushparaj V."/>
            <person name="DeCaprio D."/>
            <person name="Crawford M."/>
            <person name="Koehrsen M."/>
            <person name="Engels R."/>
            <person name="Montgomery P."/>
            <person name="Pearson M."/>
            <person name="Howarth C."/>
            <person name="Larson L."/>
            <person name="Luoma S."/>
            <person name="White J."/>
            <person name="Alvarado L."/>
            <person name="Kodira C.D."/>
            <person name="Zeng Q."/>
            <person name="Oleary S."/>
            <person name="Yandava C."/>
            <person name="Denning D.W."/>
            <person name="Nierman W.C."/>
            <person name="Milne T."/>
            <person name="Madden K."/>
        </authorList>
    </citation>
    <scope>NUCLEOTIDE SEQUENCE [LARGE SCALE GENOMIC DNA]</scope>
    <source>
        <strain evidence="3">NIH 2624 / FGSC A1156</strain>
    </source>
</reference>
<proteinExistence type="predicted"/>
<feature type="compositionally biased region" description="Gly residues" evidence="1">
    <location>
        <begin position="286"/>
        <end position="297"/>
    </location>
</feature>
<dbReference type="eggNOG" id="ENOG502S0NF">
    <property type="taxonomic scope" value="Eukaryota"/>
</dbReference>
<feature type="region of interest" description="Disordered" evidence="1">
    <location>
        <begin position="123"/>
        <end position="177"/>
    </location>
</feature>
<accession>Q0CH48</accession>
<dbReference type="HOGENOM" id="CLU_936842_0_0_1"/>
<gene>
    <name evidence="2" type="ORF">ATEG_06994</name>
</gene>
<organism evidence="2 3">
    <name type="scientific">Aspergillus terreus (strain NIH 2624 / FGSC A1156)</name>
    <dbReference type="NCBI Taxonomy" id="341663"/>
    <lineage>
        <taxon>Eukaryota</taxon>
        <taxon>Fungi</taxon>
        <taxon>Dikarya</taxon>
        <taxon>Ascomycota</taxon>
        <taxon>Pezizomycotina</taxon>
        <taxon>Eurotiomycetes</taxon>
        <taxon>Eurotiomycetidae</taxon>
        <taxon>Eurotiales</taxon>
        <taxon>Aspergillaceae</taxon>
        <taxon>Aspergillus</taxon>
        <taxon>Aspergillus subgen. Circumdati</taxon>
    </lineage>
</organism>
<evidence type="ECO:0000256" key="1">
    <source>
        <dbReference type="SAM" id="MobiDB-lite"/>
    </source>
</evidence>
<feature type="compositionally biased region" description="Basic and acidic residues" evidence="1">
    <location>
        <begin position="257"/>
        <end position="278"/>
    </location>
</feature>
<dbReference type="AlphaFoldDB" id="Q0CH48"/>
<evidence type="ECO:0000313" key="2">
    <source>
        <dbReference type="EMBL" id="EAU32378.1"/>
    </source>
</evidence>
<dbReference type="VEuPathDB" id="FungiDB:ATEG_06994"/>
<feature type="region of interest" description="Disordered" evidence="1">
    <location>
        <begin position="237"/>
        <end position="297"/>
    </location>
</feature>
<sequence>MPAYVDYGYTDTSFPDASLQGDDLHHYAPALRDLPRQQQQVQQPFAPYDSEMVYNINQQAPTQTPYEVVSSYGSARQSAAMDALSSQFAVPQYFPPNDPTAVGDPALGSSYLNSHLSLSAYNQPGPIGRSTATQPFPATMAELPPGGTAARMEPASPSHPQQQEPPSSSQEVAEPANLSEAYGQFQRALRGTFDQTRTGRLVEASRSLLEISEWLVTNARDLALERLQYLLAGSVSETEGHDRGDTPDGPTTAAYESTERRCDGEFGKRADPAVRSDRTTWVGRLRNGGLGRGDPFR</sequence>
<dbReference type="RefSeq" id="XP_001209680.1">
    <property type="nucleotide sequence ID" value="XM_001209680.1"/>
</dbReference>
<dbReference type="OMA" id="EMVYNIN"/>
<dbReference type="Proteomes" id="UP000007963">
    <property type="component" value="Unassembled WGS sequence"/>
</dbReference>
<name>Q0CH48_ASPTN</name>
<dbReference type="STRING" id="341663.Q0CH48"/>
<dbReference type="GeneID" id="4319198"/>
<evidence type="ECO:0000313" key="3">
    <source>
        <dbReference type="Proteomes" id="UP000007963"/>
    </source>
</evidence>